<reference evidence="1 2" key="1">
    <citation type="submission" date="2016-07" db="EMBL/GenBank/DDBJ databases">
        <title>Pervasive Adenine N6-methylation of Active Genes in Fungi.</title>
        <authorList>
            <consortium name="DOE Joint Genome Institute"/>
            <person name="Mondo S.J."/>
            <person name="Dannebaum R.O."/>
            <person name="Kuo R.C."/>
            <person name="Labutti K."/>
            <person name="Haridas S."/>
            <person name="Kuo A."/>
            <person name="Salamov A."/>
            <person name="Ahrendt S.R."/>
            <person name="Lipzen A."/>
            <person name="Sullivan W."/>
            <person name="Andreopoulos W.B."/>
            <person name="Clum A."/>
            <person name="Lindquist E."/>
            <person name="Daum C."/>
            <person name="Ramamoorthy G.K."/>
            <person name="Gryganskyi A."/>
            <person name="Culley D."/>
            <person name="Magnuson J.K."/>
            <person name="James T.Y."/>
            <person name="O'Malley M.A."/>
            <person name="Stajich J.E."/>
            <person name="Spatafora J.W."/>
            <person name="Visel A."/>
            <person name="Grigoriev I.V."/>
        </authorList>
    </citation>
    <scope>NUCLEOTIDE SEQUENCE [LARGE SCALE GENOMIC DNA]</scope>
    <source>
        <strain evidence="1 2">JEL800</strain>
    </source>
</reference>
<organism evidence="1 2">
    <name type="scientific">Rhizoclosmatium globosum</name>
    <dbReference type="NCBI Taxonomy" id="329046"/>
    <lineage>
        <taxon>Eukaryota</taxon>
        <taxon>Fungi</taxon>
        <taxon>Fungi incertae sedis</taxon>
        <taxon>Chytridiomycota</taxon>
        <taxon>Chytridiomycota incertae sedis</taxon>
        <taxon>Chytridiomycetes</taxon>
        <taxon>Chytridiales</taxon>
        <taxon>Chytriomycetaceae</taxon>
        <taxon>Rhizoclosmatium</taxon>
    </lineage>
</organism>
<dbReference type="Proteomes" id="UP000193642">
    <property type="component" value="Unassembled WGS sequence"/>
</dbReference>
<evidence type="ECO:0008006" key="3">
    <source>
        <dbReference type="Google" id="ProtNLM"/>
    </source>
</evidence>
<gene>
    <name evidence="1" type="ORF">BCR33DRAFT_711871</name>
</gene>
<proteinExistence type="predicted"/>
<accession>A0A1Y2CZZ7</accession>
<keyword evidence="2" id="KW-1185">Reference proteome</keyword>
<comment type="caution">
    <text evidence="1">The sequence shown here is derived from an EMBL/GenBank/DDBJ whole genome shotgun (WGS) entry which is preliminary data.</text>
</comment>
<dbReference type="EMBL" id="MCGO01000003">
    <property type="protein sequence ID" value="ORY52598.1"/>
    <property type="molecule type" value="Genomic_DNA"/>
</dbReference>
<sequence length="299" mass="34357">MHTSDECSVASPTSSAQNLPNELWDAIVPYVEAKTLIALCHALPQLRHISKAIYDVGSCLRLKVDRLWPVFWVPVIKRDEDGRTLAPVIIPTQHQNKIRILSSMLSRYNGAARVLIYSVPYIRTLTPLLPKTIELYLDPGINGKYSEYFGIDPIQNIVSTLSDSSIWIRYIEFPFEPTPAFSEMKALLRHQPIKVRSFVLGLLTEPDIASGFRLLANVNTMELDVGYWEEDDQYLAALALVNQCFWKRIVFEQFDSDYCEYIDRFRDANGLDMGKWNVYEKDAGPIYGLRCVVWERKRS</sequence>
<name>A0A1Y2CZZ7_9FUNG</name>
<evidence type="ECO:0000313" key="2">
    <source>
        <dbReference type="Proteomes" id="UP000193642"/>
    </source>
</evidence>
<dbReference type="AlphaFoldDB" id="A0A1Y2CZZ7"/>
<evidence type="ECO:0000313" key="1">
    <source>
        <dbReference type="EMBL" id="ORY52598.1"/>
    </source>
</evidence>
<dbReference type="OrthoDB" id="2148214at2759"/>
<protein>
    <recommendedName>
        <fullName evidence="3">F-box domain-containing protein</fullName>
    </recommendedName>
</protein>